<organism evidence="1 2">
    <name type="scientific">Araneus ventricosus</name>
    <name type="common">Orbweaver spider</name>
    <name type="synonym">Epeira ventricosa</name>
    <dbReference type="NCBI Taxonomy" id="182803"/>
    <lineage>
        <taxon>Eukaryota</taxon>
        <taxon>Metazoa</taxon>
        <taxon>Ecdysozoa</taxon>
        <taxon>Arthropoda</taxon>
        <taxon>Chelicerata</taxon>
        <taxon>Arachnida</taxon>
        <taxon>Araneae</taxon>
        <taxon>Araneomorphae</taxon>
        <taxon>Entelegynae</taxon>
        <taxon>Araneoidea</taxon>
        <taxon>Araneidae</taxon>
        <taxon>Araneus</taxon>
    </lineage>
</organism>
<evidence type="ECO:0000313" key="2">
    <source>
        <dbReference type="Proteomes" id="UP000499080"/>
    </source>
</evidence>
<keyword evidence="2" id="KW-1185">Reference proteome</keyword>
<gene>
    <name evidence="1" type="ORF">AVEN_260067_1</name>
</gene>
<dbReference type="AlphaFoldDB" id="A0A4Y2G1U8"/>
<accession>A0A4Y2G1U8</accession>
<proteinExistence type="predicted"/>
<dbReference type="Proteomes" id="UP000499080">
    <property type="component" value="Unassembled WGS sequence"/>
</dbReference>
<comment type="caution">
    <text evidence="1">The sequence shown here is derived from an EMBL/GenBank/DDBJ whole genome shotgun (WGS) entry which is preliminary data.</text>
</comment>
<dbReference type="EMBL" id="BGPR01001193">
    <property type="protein sequence ID" value="GBM47782.1"/>
    <property type="molecule type" value="Genomic_DNA"/>
</dbReference>
<protein>
    <submittedName>
        <fullName evidence="1">Uncharacterized protein</fullName>
    </submittedName>
</protein>
<name>A0A4Y2G1U8_ARAVE</name>
<evidence type="ECO:0000313" key="1">
    <source>
        <dbReference type="EMBL" id="GBM47782.1"/>
    </source>
</evidence>
<sequence>MAARDGYRSKALVRKDSGIGFVSLTPVVWALSSFIDVETRSRFVIDPGNGFEYLSTQYCACNVRRSLVDAFVSFERIYTLFEISDF</sequence>
<reference evidence="1 2" key="1">
    <citation type="journal article" date="2019" name="Sci. Rep.">
        <title>Orb-weaving spider Araneus ventricosus genome elucidates the spidroin gene catalogue.</title>
        <authorList>
            <person name="Kono N."/>
            <person name="Nakamura H."/>
            <person name="Ohtoshi R."/>
            <person name="Moran D.A.P."/>
            <person name="Shinohara A."/>
            <person name="Yoshida Y."/>
            <person name="Fujiwara M."/>
            <person name="Mori M."/>
            <person name="Tomita M."/>
            <person name="Arakawa K."/>
        </authorList>
    </citation>
    <scope>NUCLEOTIDE SEQUENCE [LARGE SCALE GENOMIC DNA]</scope>
</reference>